<accession>A0A2A9HGJ5</accession>
<dbReference type="PRINTS" id="PR00727">
    <property type="entry name" value="LEADERPTASE"/>
</dbReference>
<evidence type="ECO:0000256" key="4">
    <source>
        <dbReference type="ARBA" id="ARBA00013208"/>
    </source>
</evidence>
<dbReference type="EMBL" id="PDJQ01000001">
    <property type="protein sequence ID" value="PFG73939.1"/>
    <property type="molecule type" value="Genomic_DNA"/>
</dbReference>
<dbReference type="PANTHER" id="PTHR43390">
    <property type="entry name" value="SIGNAL PEPTIDASE I"/>
    <property type="match status" value="1"/>
</dbReference>
<feature type="compositionally biased region" description="Low complexity" evidence="10">
    <location>
        <begin position="90"/>
        <end position="115"/>
    </location>
</feature>
<evidence type="ECO:0000256" key="1">
    <source>
        <dbReference type="ARBA" id="ARBA00000677"/>
    </source>
</evidence>
<name>A0A2A9HGJ5_TEPT2</name>
<gene>
    <name evidence="12" type="ORF">A9A59_1145</name>
</gene>
<dbReference type="PROSITE" id="PS00501">
    <property type="entry name" value="SPASE_I_1"/>
    <property type="match status" value="1"/>
</dbReference>
<dbReference type="PROSITE" id="PS00761">
    <property type="entry name" value="SPASE_I_3"/>
    <property type="match status" value="1"/>
</dbReference>
<comment type="similarity">
    <text evidence="3 9">Belongs to the peptidase S26 family.</text>
</comment>
<feature type="active site" evidence="7">
    <location>
        <position position="466"/>
    </location>
</feature>
<dbReference type="CDD" id="cd06530">
    <property type="entry name" value="S26_SPase_I"/>
    <property type="match status" value="1"/>
</dbReference>
<evidence type="ECO:0000256" key="3">
    <source>
        <dbReference type="ARBA" id="ARBA00009370"/>
    </source>
</evidence>
<dbReference type="InterPro" id="IPR036286">
    <property type="entry name" value="LexA/Signal_pep-like_sf"/>
</dbReference>
<feature type="active site" evidence="7">
    <location>
        <position position="399"/>
    </location>
</feature>
<dbReference type="AlphaFoldDB" id="A0A2A9HGJ5"/>
<dbReference type="InterPro" id="IPR000223">
    <property type="entry name" value="Pept_S26A_signal_pept_1"/>
</dbReference>
<feature type="region of interest" description="Disordered" evidence="10">
    <location>
        <begin position="213"/>
        <end position="236"/>
    </location>
</feature>
<proteinExistence type="inferred from homology"/>
<evidence type="ECO:0000259" key="11">
    <source>
        <dbReference type="Pfam" id="PF10502"/>
    </source>
</evidence>
<dbReference type="InterPro" id="IPR019758">
    <property type="entry name" value="Pept_S26A_signal_pept_1_CS"/>
</dbReference>
<dbReference type="GO" id="GO:0009003">
    <property type="term" value="F:signal peptidase activity"/>
    <property type="evidence" value="ECO:0007669"/>
    <property type="project" value="UniProtKB-EC"/>
</dbReference>
<keyword evidence="6 8" id="KW-0378">Hydrolase</keyword>
<evidence type="ECO:0000256" key="5">
    <source>
        <dbReference type="ARBA" id="ARBA00022670"/>
    </source>
</evidence>
<evidence type="ECO:0000256" key="6">
    <source>
        <dbReference type="ARBA" id="ARBA00022801"/>
    </source>
</evidence>
<dbReference type="InterPro" id="IPR019533">
    <property type="entry name" value="Peptidase_S26"/>
</dbReference>
<organism evidence="12 13">
    <name type="scientific">Tepidiforma thermophila (strain KCTC 52669 / CGMCC 1.13589 / G233)</name>
    <dbReference type="NCBI Taxonomy" id="2761530"/>
    <lineage>
        <taxon>Bacteria</taxon>
        <taxon>Bacillati</taxon>
        <taxon>Chloroflexota</taxon>
        <taxon>Tepidiformia</taxon>
        <taxon>Tepidiformales</taxon>
        <taxon>Tepidiformaceae</taxon>
        <taxon>Tepidiforma</taxon>
    </lineage>
</organism>
<evidence type="ECO:0000313" key="12">
    <source>
        <dbReference type="EMBL" id="PFG73939.1"/>
    </source>
</evidence>
<feature type="compositionally biased region" description="Low complexity" evidence="10">
    <location>
        <begin position="22"/>
        <end position="32"/>
    </location>
</feature>
<evidence type="ECO:0000313" key="13">
    <source>
        <dbReference type="Proteomes" id="UP000223071"/>
    </source>
</evidence>
<dbReference type="PROSITE" id="PS00760">
    <property type="entry name" value="SPASE_I_2"/>
    <property type="match status" value="1"/>
</dbReference>
<evidence type="ECO:0000256" key="9">
    <source>
        <dbReference type="RuleBase" id="RU362042"/>
    </source>
</evidence>
<reference evidence="12 13" key="1">
    <citation type="submission" date="2017-09" db="EMBL/GenBank/DDBJ databases">
        <title>Sequencing the genomes of two abundant thermophiles in Great Basin hot springs: Thermocrinis jamiesonii and novel Chloroflexi Thermoflexus hugenholtzii.</title>
        <authorList>
            <person name="Hedlund B."/>
        </authorList>
    </citation>
    <scope>NUCLEOTIDE SEQUENCE [LARGE SCALE GENOMIC DNA]</scope>
    <source>
        <strain evidence="12 13">G233</strain>
    </source>
</reference>
<protein>
    <recommendedName>
        <fullName evidence="4 8">Signal peptidase I</fullName>
        <ecNumber evidence="4 8">3.4.21.89</ecNumber>
    </recommendedName>
</protein>
<feature type="compositionally biased region" description="Low complexity" evidence="10">
    <location>
        <begin position="56"/>
        <end position="66"/>
    </location>
</feature>
<dbReference type="InterPro" id="IPR019756">
    <property type="entry name" value="Pept_S26A_signal_pept_1_Ser-AS"/>
</dbReference>
<dbReference type="RefSeq" id="WP_278286808.1">
    <property type="nucleotide sequence ID" value="NZ_PDJQ01000001.1"/>
</dbReference>
<dbReference type="NCBIfam" id="TIGR02227">
    <property type="entry name" value="sigpep_I_bact"/>
    <property type="match status" value="1"/>
</dbReference>
<dbReference type="GO" id="GO:0006465">
    <property type="term" value="P:signal peptide processing"/>
    <property type="evidence" value="ECO:0007669"/>
    <property type="project" value="InterPro"/>
</dbReference>
<dbReference type="Pfam" id="PF10502">
    <property type="entry name" value="Peptidase_S26"/>
    <property type="match status" value="1"/>
</dbReference>
<comment type="subcellular location">
    <subcellularLocation>
        <location evidence="2">Cell membrane</location>
        <topology evidence="2">Single-pass type II membrane protein</topology>
    </subcellularLocation>
    <subcellularLocation>
        <location evidence="9">Membrane</location>
        <topology evidence="9">Single-pass type II membrane protein</topology>
    </subcellularLocation>
</comment>
<dbReference type="Proteomes" id="UP000223071">
    <property type="component" value="Unassembled WGS sequence"/>
</dbReference>
<feature type="region of interest" description="Disordered" evidence="10">
    <location>
        <begin position="22"/>
        <end position="145"/>
    </location>
</feature>
<keyword evidence="5 8" id="KW-0645">Protease</keyword>
<dbReference type="EC" id="3.4.21.89" evidence="4 8"/>
<evidence type="ECO:0000256" key="2">
    <source>
        <dbReference type="ARBA" id="ARBA00004401"/>
    </source>
</evidence>
<dbReference type="GO" id="GO:0004252">
    <property type="term" value="F:serine-type endopeptidase activity"/>
    <property type="evidence" value="ECO:0007669"/>
    <property type="project" value="InterPro"/>
</dbReference>
<evidence type="ECO:0000256" key="10">
    <source>
        <dbReference type="SAM" id="MobiDB-lite"/>
    </source>
</evidence>
<keyword evidence="13" id="KW-1185">Reference proteome</keyword>
<comment type="caution">
    <text evidence="12">The sequence shown here is derived from an EMBL/GenBank/DDBJ whole genome shotgun (WGS) entry which is preliminary data.</text>
</comment>
<dbReference type="PANTHER" id="PTHR43390:SF1">
    <property type="entry name" value="CHLOROPLAST PROCESSING PEPTIDASE"/>
    <property type="match status" value="1"/>
</dbReference>
<evidence type="ECO:0000256" key="8">
    <source>
        <dbReference type="RuleBase" id="RU003993"/>
    </source>
</evidence>
<evidence type="ECO:0000256" key="7">
    <source>
        <dbReference type="PIRSR" id="PIRSR600223-1"/>
    </source>
</evidence>
<feature type="compositionally biased region" description="Low complexity" evidence="10">
    <location>
        <begin position="123"/>
        <end position="145"/>
    </location>
</feature>
<dbReference type="SUPFAM" id="SSF51306">
    <property type="entry name" value="LexA/Signal peptidase"/>
    <property type="match status" value="1"/>
</dbReference>
<sequence length="578" mass="62746">MTRAAERPWWEAPEAEEIVEEAVASAEPAVESQPEVTQAAERPWWEAPEAEETTEEAVASAEPAVEGQPEAPAAERPWWETPEAEESVEEAVASSEPAVANEPEAPAAERPWWETPEAEETAQEAVAGAEPAVESQPEAPAAAERPWWERPAVFEPPAAWTHAQPAASPGEDRGGGNEDMWGDIAETAEAAATGKEDDLDLAASLEAQLGATLEEPAWPQPSPAEDENDAFRSTEDEGDVILKAFEAHASTPDPEEDAAEAAALEAETAAALSALFGENATEIVAEAGDEPQERPFIRLGAWAPQRSLPADDGWAPEEEVRQELEARANPLGFAVEPVAGTPPWLAEAETGEDERPGQAGSDGKLKAWIREVVETVMLAALVFLSVRASFGNFKVDGNSMYPTLENGEFLIVNKLVYSEVDLEKLSNFLPFIDPGDDPTRYVFHGPQRGDIIVLRDPRDPSTDLIKRVIGLPGETIEIVNGKVYINDRLLEEPYITTPWNDTLPKILIPPDEYFVMGDNRNNSLDSRSAQVGLVSKDLIIGKATLTYLPLDRFGLAPNQKGVLTEQKPVLTTKRIGEE</sequence>
<feature type="region of interest" description="Disordered" evidence="10">
    <location>
        <begin position="158"/>
        <end position="181"/>
    </location>
</feature>
<dbReference type="InterPro" id="IPR019757">
    <property type="entry name" value="Pept_S26A_signal_pept_1_Lys-AS"/>
</dbReference>
<dbReference type="Gene3D" id="2.10.109.10">
    <property type="entry name" value="Umud Fragment, subunit A"/>
    <property type="match status" value="1"/>
</dbReference>
<comment type="catalytic activity">
    <reaction evidence="1 8">
        <text>Cleavage of hydrophobic, N-terminal signal or leader sequences from secreted and periplasmic proteins.</text>
        <dbReference type="EC" id="3.4.21.89"/>
    </reaction>
</comment>
<dbReference type="GO" id="GO:0005886">
    <property type="term" value="C:plasma membrane"/>
    <property type="evidence" value="ECO:0007669"/>
    <property type="project" value="UniProtKB-SubCell"/>
</dbReference>
<feature type="domain" description="Peptidase S26" evidence="11">
    <location>
        <begin position="371"/>
        <end position="547"/>
    </location>
</feature>